<evidence type="ECO:0000313" key="3">
    <source>
        <dbReference type="Proteomes" id="UP001201980"/>
    </source>
</evidence>
<evidence type="ECO:0000313" key="2">
    <source>
        <dbReference type="EMBL" id="KAJ2894211.1"/>
    </source>
</evidence>
<reference evidence="2" key="1">
    <citation type="submission" date="2022-07" db="EMBL/GenBank/DDBJ databases">
        <title>Draft genome sequence of Zalerion maritima ATCC 34329, a (micro)plastics degrading marine fungus.</title>
        <authorList>
            <person name="Paco A."/>
            <person name="Goncalves M.F.M."/>
            <person name="Rocha-Santos T.A.P."/>
            <person name="Alves A."/>
        </authorList>
    </citation>
    <scope>NUCLEOTIDE SEQUENCE</scope>
    <source>
        <strain evidence="2">ATCC 34329</strain>
    </source>
</reference>
<comment type="caution">
    <text evidence="2">The sequence shown here is derived from an EMBL/GenBank/DDBJ whole genome shotgun (WGS) entry which is preliminary data.</text>
</comment>
<keyword evidence="3" id="KW-1185">Reference proteome</keyword>
<keyword evidence="1" id="KW-0175">Coiled coil</keyword>
<protein>
    <submittedName>
        <fullName evidence="2">Uncharacterized protein</fullName>
    </submittedName>
</protein>
<accession>A0AAD5RI71</accession>
<name>A0AAD5RI71_9PEZI</name>
<organism evidence="2 3">
    <name type="scientific">Zalerion maritima</name>
    <dbReference type="NCBI Taxonomy" id="339359"/>
    <lineage>
        <taxon>Eukaryota</taxon>
        <taxon>Fungi</taxon>
        <taxon>Dikarya</taxon>
        <taxon>Ascomycota</taxon>
        <taxon>Pezizomycotina</taxon>
        <taxon>Sordariomycetes</taxon>
        <taxon>Lulworthiomycetidae</taxon>
        <taxon>Lulworthiales</taxon>
        <taxon>Lulworthiaceae</taxon>
        <taxon>Zalerion</taxon>
    </lineage>
</organism>
<dbReference type="EMBL" id="JAKWBI020000517">
    <property type="protein sequence ID" value="KAJ2894211.1"/>
    <property type="molecule type" value="Genomic_DNA"/>
</dbReference>
<feature type="coiled-coil region" evidence="1">
    <location>
        <begin position="82"/>
        <end position="109"/>
    </location>
</feature>
<dbReference type="AlphaFoldDB" id="A0AAD5RI71"/>
<sequence>MSSFATMSNTSIADSDDWTDLAIFTGSTAEGSTGVPGSISGSVTNSILLIKADLTMERISPLHNTVEYTSEIINTDYHQMSLVELHEKIAKLESENFELKMRIAAYETIVKNTESKKASWDSVERYQQVNPEAVAQAWASLHDLDLAKEKNEKHSALGGLWANPDGN</sequence>
<dbReference type="Proteomes" id="UP001201980">
    <property type="component" value="Unassembled WGS sequence"/>
</dbReference>
<gene>
    <name evidence="2" type="ORF">MKZ38_007827</name>
</gene>
<proteinExistence type="predicted"/>
<evidence type="ECO:0000256" key="1">
    <source>
        <dbReference type="SAM" id="Coils"/>
    </source>
</evidence>